<accession>A0A7S4AB57</accession>
<feature type="region of interest" description="Disordered" evidence="1">
    <location>
        <begin position="146"/>
        <end position="225"/>
    </location>
</feature>
<evidence type="ECO:0000313" key="2">
    <source>
        <dbReference type="EMBL" id="CAE0709604.1"/>
    </source>
</evidence>
<feature type="region of interest" description="Disordered" evidence="1">
    <location>
        <begin position="261"/>
        <end position="320"/>
    </location>
</feature>
<sequence length="365" mass="41859">MTAEKRKITFHGRVQFKKIRHVSEFSEDEIRNGWYDTDDFAQMSDNVSEIAALVGKGKKSLNGEELCLRGLEHIIEEELADYRAEKMINSIDAVLDEQEQQWDDGIEDQEAIAKLYAEFGKGLLEEAHQLGLEDAKEGYKTWDELFQESPHQRIRKGKTKSKKKETPKAKKKKKVKKEKKEKREQIDESEKVSPTSLPDRSPLLSQLSMESLIAPPPRSRASKLGNDNSIMLSSLQEESSFLLQDSDSMLLQADVEVVNDGEKKRRKYQPRRTMADRRNGSEASPFVIRRDGTLRFKRPEEERKLREQKQKRKFEISKSMSAALDFDDDDDDILAGILSSKSSKSKPRKSSKGSSKGLSRGSRYR</sequence>
<protein>
    <submittedName>
        <fullName evidence="2">Uncharacterized protein</fullName>
    </submittedName>
</protein>
<feature type="compositionally biased region" description="Polar residues" evidence="1">
    <location>
        <begin position="192"/>
        <end position="209"/>
    </location>
</feature>
<dbReference type="EMBL" id="HBIX01003051">
    <property type="protein sequence ID" value="CAE0709604.1"/>
    <property type="molecule type" value="Transcribed_RNA"/>
</dbReference>
<feature type="compositionally biased region" description="Basic and acidic residues" evidence="1">
    <location>
        <begin position="288"/>
        <end position="316"/>
    </location>
</feature>
<feature type="region of interest" description="Disordered" evidence="1">
    <location>
        <begin position="337"/>
        <end position="365"/>
    </location>
</feature>
<feature type="compositionally biased region" description="Basic residues" evidence="1">
    <location>
        <begin position="152"/>
        <end position="180"/>
    </location>
</feature>
<proteinExistence type="predicted"/>
<organism evidence="2">
    <name type="scientific">Pseudo-nitzschia australis</name>
    <dbReference type="NCBI Taxonomy" id="44445"/>
    <lineage>
        <taxon>Eukaryota</taxon>
        <taxon>Sar</taxon>
        <taxon>Stramenopiles</taxon>
        <taxon>Ochrophyta</taxon>
        <taxon>Bacillariophyta</taxon>
        <taxon>Bacillariophyceae</taxon>
        <taxon>Bacillariophycidae</taxon>
        <taxon>Bacillariales</taxon>
        <taxon>Bacillariaceae</taxon>
        <taxon>Pseudo-nitzschia</taxon>
    </lineage>
</organism>
<gene>
    <name evidence="2" type="ORF">PAUS00366_LOCUS2324</name>
</gene>
<evidence type="ECO:0000256" key="1">
    <source>
        <dbReference type="SAM" id="MobiDB-lite"/>
    </source>
</evidence>
<dbReference type="AlphaFoldDB" id="A0A7S4AB57"/>
<reference evidence="2" key="1">
    <citation type="submission" date="2021-01" db="EMBL/GenBank/DDBJ databases">
        <authorList>
            <person name="Corre E."/>
            <person name="Pelletier E."/>
            <person name="Niang G."/>
            <person name="Scheremetjew M."/>
            <person name="Finn R."/>
            <person name="Kale V."/>
            <person name="Holt S."/>
            <person name="Cochrane G."/>
            <person name="Meng A."/>
            <person name="Brown T."/>
            <person name="Cohen L."/>
        </authorList>
    </citation>
    <scope>NUCLEOTIDE SEQUENCE</scope>
    <source>
        <strain evidence="2">10249 10 AB</strain>
    </source>
</reference>
<feature type="compositionally biased region" description="Low complexity" evidence="1">
    <location>
        <begin position="352"/>
        <end position="365"/>
    </location>
</feature>
<name>A0A7S4AB57_9STRA</name>
<feature type="compositionally biased region" description="Basic and acidic residues" evidence="1">
    <location>
        <begin position="181"/>
        <end position="191"/>
    </location>
</feature>